<evidence type="ECO:0000256" key="2">
    <source>
        <dbReference type="ARBA" id="ARBA00022679"/>
    </source>
</evidence>
<comment type="caution">
    <text evidence="3">The sequence shown here is derived from an EMBL/GenBank/DDBJ whole genome shotgun (WGS) entry which is preliminary data.</text>
</comment>
<dbReference type="InterPro" id="IPR023606">
    <property type="entry name" value="CoA-Trfase_III_dom_1_sf"/>
</dbReference>
<organism evidence="3 4">
    <name type="scientific">Lithohypha guttulata</name>
    <dbReference type="NCBI Taxonomy" id="1690604"/>
    <lineage>
        <taxon>Eukaryota</taxon>
        <taxon>Fungi</taxon>
        <taxon>Dikarya</taxon>
        <taxon>Ascomycota</taxon>
        <taxon>Pezizomycotina</taxon>
        <taxon>Eurotiomycetes</taxon>
        <taxon>Chaetothyriomycetidae</taxon>
        <taxon>Chaetothyriales</taxon>
        <taxon>Trichomeriaceae</taxon>
        <taxon>Lithohypha</taxon>
    </lineage>
</organism>
<dbReference type="Pfam" id="PF02515">
    <property type="entry name" value="CoA_transf_3"/>
    <property type="match status" value="1"/>
</dbReference>
<dbReference type="Proteomes" id="UP001345013">
    <property type="component" value="Unassembled WGS sequence"/>
</dbReference>
<name>A0ABR0KA15_9EURO</name>
<gene>
    <name evidence="3" type="ORF">LTR24_005090</name>
</gene>
<dbReference type="PANTHER" id="PTHR48207:SF3">
    <property type="entry name" value="SUCCINATE--HYDROXYMETHYLGLUTARATE COA-TRANSFERASE"/>
    <property type="match status" value="1"/>
</dbReference>
<keyword evidence="2" id="KW-0808">Transferase</keyword>
<dbReference type="Gene3D" id="3.30.1540.10">
    <property type="entry name" value="formyl-coa transferase, domain 3"/>
    <property type="match status" value="1"/>
</dbReference>
<dbReference type="PANTHER" id="PTHR48207">
    <property type="entry name" value="SUCCINATE--HYDROXYMETHYLGLUTARATE COA-TRANSFERASE"/>
    <property type="match status" value="1"/>
</dbReference>
<comment type="similarity">
    <text evidence="1">Belongs to the CoA-transferase III family.</text>
</comment>
<evidence type="ECO:0000313" key="3">
    <source>
        <dbReference type="EMBL" id="KAK5092512.1"/>
    </source>
</evidence>
<proteinExistence type="inferred from homology"/>
<accession>A0ABR0KA15</accession>
<dbReference type="EMBL" id="JAVRRG010000056">
    <property type="protein sequence ID" value="KAK5092512.1"/>
    <property type="molecule type" value="Genomic_DNA"/>
</dbReference>
<protein>
    <submittedName>
        <fullName evidence="3">Uncharacterized protein</fullName>
    </submittedName>
</protein>
<dbReference type="InterPro" id="IPR044855">
    <property type="entry name" value="CoA-Trfase_III_dom3_sf"/>
</dbReference>
<sequence length="483" mass="52254">MSQHSLFRNAPGNPASTTTTFRRHFSISQLQPQRVSLASDSSSSNASSPQLPLSNLRVLDLSRVLAGPFCTQILADYGATVLKVEQPGSGDETRQWRTAGETAQMWDDDFLSTSNHGKGGDAPLMSLYYSSVNRNKRSITLNLKSDRGRALIKEMLNPRQPKAYDIIVHNFLPGKMEAMGLGYSDLKEVNPNLIYASVSGYGASGPSSKRAGYDAIALAEAGLLHITGTKDGGPTKPGVAIADICTGLYTHGAILAAVNARSQTGAGCKIEGSLFESSLSLLINVGLASLNLDLNKGPSQRRRGARFGLGHPNLVPYGGYKTRDGRQIFIAANNNRQWKLFCGRLKLDPAFVEKYSSNDKRVESRSTIDQVIGDRFAEKDLQEWEAAFEGSGLPYGAINDVVDALEHPQADARNMVVPVEGIEAARDGMVRLIGPAVKFDGGVGVAKVVRRKPPLLGEHTDDVLQEMGYQKDEIQAMRHDGII</sequence>
<reference evidence="3 4" key="1">
    <citation type="submission" date="2023-08" db="EMBL/GenBank/DDBJ databases">
        <title>Black Yeasts Isolated from many extreme environments.</title>
        <authorList>
            <person name="Coleine C."/>
            <person name="Stajich J.E."/>
            <person name="Selbmann L."/>
        </authorList>
    </citation>
    <scope>NUCLEOTIDE SEQUENCE [LARGE SCALE GENOMIC DNA]</scope>
    <source>
        <strain evidence="3 4">CCFEE 5885</strain>
    </source>
</reference>
<dbReference type="SUPFAM" id="SSF89796">
    <property type="entry name" value="CoA-transferase family III (CaiB/BaiF)"/>
    <property type="match status" value="1"/>
</dbReference>
<dbReference type="InterPro" id="IPR003673">
    <property type="entry name" value="CoA-Trfase_fam_III"/>
</dbReference>
<dbReference type="InterPro" id="IPR050483">
    <property type="entry name" value="CoA-transferase_III_domain"/>
</dbReference>
<dbReference type="Gene3D" id="3.40.50.10540">
    <property type="entry name" value="Crotonobetainyl-coa:carnitine coa-transferase, domain 1"/>
    <property type="match status" value="1"/>
</dbReference>
<evidence type="ECO:0000313" key="4">
    <source>
        <dbReference type="Proteomes" id="UP001345013"/>
    </source>
</evidence>
<evidence type="ECO:0000256" key="1">
    <source>
        <dbReference type="ARBA" id="ARBA00008383"/>
    </source>
</evidence>
<keyword evidence="4" id="KW-1185">Reference proteome</keyword>